<evidence type="ECO:0000313" key="1">
    <source>
        <dbReference type="EMBL" id="ORY41224.1"/>
    </source>
</evidence>
<keyword evidence="2" id="KW-1185">Reference proteome</keyword>
<dbReference type="AlphaFoldDB" id="A0A1Y2C2W1"/>
<name>A0A1Y2C2W1_9FUNG</name>
<accession>A0A1Y2C2W1</accession>
<dbReference type="OrthoDB" id="843225at2759"/>
<comment type="caution">
    <text evidence="1">The sequence shown here is derived from an EMBL/GenBank/DDBJ whole genome shotgun (WGS) entry which is preliminary data.</text>
</comment>
<protein>
    <submittedName>
        <fullName evidence="1">Uncharacterized protein</fullName>
    </submittedName>
</protein>
<gene>
    <name evidence="1" type="ORF">BCR33DRAFT_852244</name>
</gene>
<sequence>MSHFEESGWILVQDKALLGDVRAIQKKSRFASPVDDSLVSDEKDRRLLVFASDGSENSMRALKWGCKNLVNPEQDLIVVLSVGLVELDVSDVLMNATDALFQPLWGANPPNISPELNAKKTFALQLAKAALVESESVMLTTFNENHVNVPYQLYGVASDDVEAAIIDFLEERAQDVKPLTGLDPSTGRRQTSIVIDLESGKCAVPKHVRAL</sequence>
<dbReference type="Proteomes" id="UP000193642">
    <property type="component" value="Unassembled WGS sequence"/>
</dbReference>
<evidence type="ECO:0000313" key="2">
    <source>
        <dbReference type="Proteomes" id="UP000193642"/>
    </source>
</evidence>
<organism evidence="1 2">
    <name type="scientific">Rhizoclosmatium globosum</name>
    <dbReference type="NCBI Taxonomy" id="329046"/>
    <lineage>
        <taxon>Eukaryota</taxon>
        <taxon>Fungi</taxon>
        <taxon>Fungi incertae sedis</taxon>
        <taxon>Chytridiomycota</taxon>
        <taxon>Chytridiomycota incertae sedis</taxon>
        <taxon>Chytridiomycetes</taxon>
        <taxon>Chytridiales</taxon>
        <taxon>Chytriomycetaceae</taxon>
        <taxon>Rhizoclosmatium</taxon>
    </lineage>
</organism>
<reference evidence="1 2" key="1">
    <citation type="submission" date="2016-07" db="EMBL/GenBank/DDBJ databases">
        <title>Pervasive Adenine N6-methylation of Active Genes in Fungi.</title>
        <authorList>
            <consortium name="DOE Joint Genome Institute"/>
            <person name="Mondo S.J."/>
            <person name="Dannebaum R.O."/>
            <person name="Kuo R.C."/>
            <person name="Labutti K."/>
            <person name="Haridas S."/>
            <person name="Kuo A."/>
            <person name="Salamov A."/>
            <person name="Ahrendt S.R."/>
            <person name="Lipzen A."/>
            <person name="Sullivan W."/>
            <person name="Andreopoulos W.B."/>
            <person name="Clum A."/>
            <person name="Lindquist E."/>
            <person name="Daum C."/>
            <person name="Ramamoorthy G.K."/>
            <person name="Gryganskyi A."/>
            <person name="Culley D."/>
            <person name="Magnuson J.K."/>
            <person name="James T.Y."/>
            <person name="O'Malley M.A."/>
            <person name="Stajich J.E."/>
            <person name="Spatafora J.W."/>
            <person name="Visel A."/>
            <person name="Grigoriev I.V."/>
        </authorList>
    </citation>
    <scope>NUCLEOTIDE SEQUENCE [LARGE SCALE GENOMIC DNA]</scope>
    <source>
        <strain evidence="1 2">JEL800</strain>
    </source>
</reference>
<dbReference type="EMBL" id="MCGO01000032">
    <property type="protein sequence ID" value="ORY41224.1"/>
    <property type="molecule type" value="Genomic_DNA"/>
</dbReference>
<proteinExistence type="predicted"/>